<feature type="transmembrane region" description="Helical" evidence="6">
    <location>
        <begin position="155"/>
        <end position="174"/>
    </location>
</feature>
<keyword evidence="2" id="KW-1003">Cell membrane</keyword>
<feature type="transmembrane region" description="Helical" evidence="6">
    <location>
        <begin position="276"/>
        <end position="295"/>
    </location>
</feature>
<keyword evidence="3 6" id="KW-0812">Transmembrane</keyword>
<feature type="transmembrane region" description="Helical" evidence="6">
    <location>
        <begin position="20"/>
        <end position="45"/>
    </location>
</feature>
<dbReference type="Proteomes" id="UP000239863">
    <property type="component" value="Unassembled WGS sequence"/>
</dbReference>
<evidence type="ECO:0000256" key="3">
    <source>
        <dbReference type="ARBA" id="ARBA00022692"/>
    </source>
</evidence>
<feature type="transmembrane region" description="Helical" evidence="6">
    <location>
        <begin position="249"/>
        <end position="270"/>
    </location>
</feature>
<protein>
    <submittedName>
        <fullName evidence="7">Nucleoside ABC transporter membrane protein</fullName>
    </submittedName>
</protein>
<dbReference type="STRING" id="37659.GCA_000703125_01804"/>
<evidence type="ECO:0000256" key="1">
    <source>
        <dbReference type="ARBA" id="ARBA00004651"/>
    </source>
</evidence>
<name>A0A2S6G057_9CLOT</name>
<evidence type="ECO:0000256" key="2">
    <source>
        <dbReference type="ARBA" id="ARBA00022475"/>
    </source>
</evidence>
<organism evidence="7 8">
    <name type="scientific">Clostridium algidicarnis DSM 15099</name>
    <dbReference type="NCBI Taxonomy" id="1121295"/>
    <lineage>
        <taxon>Bacteria</taxon>
        <taxon>Bacillati</taxon>
        <taxon>Bacillota</taxon>
        <taxon>Clostridia</taxon>
        <taxon>Eubacteriales</taxon>
        <taxon>Clostridiaceae</taxon>
        <taxon>Clostridium</taxon>
    </lineage>
</organism>
<dbReference type="GO" id="GO:0005886">
    <property type="term" value="C:plasma membrane"/>
    <property type="evidence" value="ECO:0007669"/>
    <property type="project" value="UniProtKB-SubCell"/>
</dbReference>
<dbReference type="InterPro" id="IPR001851">
    <property type="entry name" value="ABC_transp_permease"/>
</dbReference>
<evidence type="ECO:0000256" key="6">
    <source>
        <dbReference type="SAM" id="Phobius"/>
    </source>
</evidence>
<comment type="subcellular location">
    <subcellularLocation>
        <location evidence="1">Cell membrane</location>
        <topology evidence="1">Multi-pass membrane protein</topology>
    </subcellularLocation>
</comment>
<dbReference type="PANTHER" id="PTHR47089:SF1">
    <property type="entry name" value="GUANOSINE ABC TRANSPORTER PERMEASE PROTEIN NUPP"/>
    <property type="match status" value="1"/>
</dbReference>
<dbReference type="AlphaFoldDB" id="A0A2S6G057"/>
<accession>A0A2S6G057</accession>
<dbReference type="CDD" id="cd06580">
    <property type="entry name" value="TM_PBP1_transp_TpRbsC_like"/>
    <property type="match status" value="1"/>
</dbReference>
<dbReference type="OrthoDB" id="45037at2"/>
<evidence type="ECO:0000256" key="5">
    <source>
        <dbReference type="ARBA" id="ARBA00023136"/>
    </source>
</evidence>
<feature type="transmembrane region" description="Helical" evidence="6">
    <location>
        <begin position="302"/>
        <end position="322"/>
    </location>
</feature>
<evidence type="ECO:0000256" key="4">
    <source>
        <dbReference type="ARBA" id="ARBA00022989"/>
    </source>
</evidence>
<feature type="transmembrane region" description="Helical" evidence="6">
    <location>
        <begin position="65"/>
        <end position="86"/>
    </location>
</feature>
<reference evidence="7 8" key="1">
    <citation type="submission" date="2018-02" db="EMBL/GenBank/DDBJ databases">
        <title>Genomic Encyclopedia of Archaeal and Bacterial Type Strains, Phase II (KMG-II): from individual species to whole genera.</title>
        <authorList>
            <person name="Goeker M."/>
        </authorList>
    </citation>
    <scope>NUCLEOTIDE SEQUENCE [LARGE SCALE GENOMIC DNA]</scope>
    <source>
        <strain evidence="7 8">DSM 15099</strain>
    </source>
</reference>
<evidence type="ECO:0000313" key="7">
    <source>
        <dbReference type="EMBL" id="PPK49270.1"/>
    </source>
</evidence>
<feature type="transmembrane region" description="Helical" evidence="6">
    <location>
        <begin position="328"/>
        <end position="346"/>
    </location>
</feature>
<feature type="transmembrane region" description="Helical" evidence="6">
    <location>
        <begin position="199"/>
        <end position="219"/>
    </location>
</feature>
<dbReference type="Pfam" id="PF02653">
    <property type="entry name" value="BPD_transp_2"/>
    <property type="match status" value="1"/>
</dbReference>
<dbReference type="RefSeq" id="WP_104409269.1">
    <property type="nucleotide sequence ID" value="NZ_PTIS01000002.1"/>
</dbReference>
<evidence type="ECO:0000313" key="8">
    <source>
        <dbReference type="Proteomes" id="UP000239863"/>
    </source>
</evidence>
<keyword evidence="5 6" id="KW-0472">Membrane</keyword>
<dbReference type="GO" id="GO:0022857">
    <property type="term" value="F:transmembrane transporter activity"/>
    <property type="evidence" value="ECO:0007669"/>
    <property type="project" value="InterPro"/>
</dbReference>
<gene>
    <name evidence="7" type="ORF">BD821_102188</name>
</gene>
<feature type="transmembrane region" description="Helical" evidence="6">
    <location>
        <begin position="98"/>
        <end position="116"/>
    </location>
</feature>
<sequence>MNNPKKEKKELPGFVREFSISAFSIIVALFISIFFVMLALNTGFAESTKTLFSSIWAGSFGSRSQLIETLVFTTPLIFTGLAHAIAFKTGLFNIGVEGQFIIGMMTATMVGLIPGIPKGIHILLILIVGIVSGGFWAAIPGYLKAKIGTNEVVNTIMMNFIAMNLANYFTMGVFHKPDSASTFPIKESAYLTRFLGDNYRLNTGIFIAILLAVLIYILFWKTTIGYEIRAVGLNPFAAEYGGISIKKNIILAMAISGAVAGLGGAIHIAGVQHQSVQLFAFPNFGMDGIAVALVAKSNPIGVIFSALLFGALNLSSGTLMLYGIPKTISALVQGIVILFIAAEYIFKWISEKRKKEAIVNE</sequence>
<feature type="transmembrane region" description="Helical" evidence="6">
    <location>
        <begin position="122"/>
        <end position="143"/>
    </location>
</feature>
<dbReference type="PANTHER" id="PTHR47089">
    <property type="entry name" value="ABC TRANSPORTER, PERMEASE PROTEIN"/>
    <property type="match status" value="1"/>
</dbReference>
<proteinExistence type="predicted"/>
<dbReference type="EMBL" id="PTIS01000002">
    <property type="protein sequence ID" value="PPK49270.1"/>
    <property type="molecule type" value="Genomic_DNA"/>
</dbReference>
<comment type="caution">
    <text evidence="7">The sequence shown here is derived from an EMBL/GenBank/DDBJ whole genome shotgun (WGS) entry which is preliminary data.</text>
</comment>
<keyword evidence="4 6" id="KW-1133">Transmembrane helix</keyword>